<keyword evidence="1" id="KW-1133">Transmembrane helix</keyword>
<protein>
    <recommendedName>
        <fullName evidence="4">IPTL-CTERM protein sorting domain-containing protein</fullName>
    </recommendedName>
</protein>
<keyword evidence="1" id="KW-0812">Transmembrane</keyword>
<dbReference type="Proteomes" id="UP000243924">
    <property type="component" value="Chromosome I"/>
</dbReference>
<organism evidence="2 3">
    <name type="scientific">Halopseudomonas salegens</name>
    <dbReference type="NCBI Taxonomy" id="1434072"/>
    <lineage>
        <taxon>Bacteria</taxon>
        <taxon>Pseudomonadati</taxon>
        <taxon>Pseudomonadota</taxon>
        <taxon>Gammaproteobacteria</taxon>
        <taxon>Pseudomonadales</taxon>
        <taxon>Pseudomonadaceae</taxon>
        <taxon>Halopseudomonas</taxon>
    </lineage>
</organism>
<dbReference type="STRING" id="1434072.SAMN05216210_3082"/>
<keyword evidence="1" id="KW-0472">Membrane</keyword>
<evidence type="ECO:0008006" key="4">
    <source>
        <dbReference type="Google" id="ProtNLM"/>
    </source>
</evidence>
<dbReference type="AlphaFoldDB" id="A0A1H2HJ92"/>
<evidence type="ECO:0000313" key="3">
    <source>
        <dbReference type="Proteomes" id="UP000243924"/>
    </source>
</evidence>
<dbReference type="EMBL" id="LT629787">
    <property type="protein sequence ID" value="SDU31894.1"/>
    <property type="molecule type" value="Genomic_DNA"/>
</dbReference>
<dbReference type="RefSeq" id="WP_092388637.1">
    <property type="nucleotide sequence ID" value="NZ_LT629787.1"/>
</dbReference>
<evidence type="ECO:0000313" key="2">
    <source>
        <dbReference type="EMBL" id="SDU31894.1"/>
    </source>
</evidence>
<reference evidence="3" key="1">
    <citation type="submission" date="2016-10" db="EMBL/GenBank/DDBJ databases">
        <authorList>
            <person name="Varghese N."/>
            <person name="Submissions S."/>
        </authorList>
    </citation>
    <scope>NUCLEOTIDE SEQUENCE [LARGE SCALE GENOMIC DNA]</scope>
    <source>
        <strain evidence="3">CECT 8338</strain>
    </source>
</reference>
<accession>A0A1H2HJ92</accession>
<gene>
    <name evidence="2" type="ORF">SAMN05216210_3082</name>
</gene>
<keyword evidence="3" id="KW-1185">Reference proteome</keyword>
<sequence length="238" mass="24821">MRINNSVIFGYGFFRRFLLALASVLFVPAALANFAVPPGFNFSLPDGSSFDVGCGLLDVQGELIVNSANVTGANVVDIGSTGVIDAGSGTLFAGEGWNNNGTFIPGSSTLIIDDSCGETNPFVFTGDTIFNNLTIISTTGRVIELPTGSHLQVNGTLTLQGSSAQPLELVSAGAGQAIIRLGPDAQVISDNVSLSSVRIGNQVEAIPSLGTLSLWLLTLMVVILGRSRLVSRSSFRNR</sequence>
<dbReference type="OrthoDB" id="5961152at2"/>
<feature type="transmembrane region" description="Helical" evidence="1">
    <location>
        <begin position="205"/>
        <end position="225"/>
    </location>
</feature>
<evidence type="ECO:0000256" key="1">
    <source>
        <dbReference type="SAM" id="Phobius"/>
    </source>
</evidence>
<name>A0A1H2HJ92_9GAMM</name>
<proteinExistence type="predicted"/>